<dbReference type="Proteomes" id="UP000429958">
    <property type="component" value="Unassembled WGS sequence"/>
</dbReference>
<reference evidence="1 2" key="1">
    <citation type="submission" date="2019-08" db="EMBL/GenBank/DDBJ databases">
        <title>In-depth cultivation of the pig gut microbiome towards novel bacterial diversity and tailored functional studies.</title>
        <authorList>
            <person name="Wylensek D."/>
            <person name="Hitch T.C.A."/>
            <person name="Clavel T."/>
        </authorList>
    </citation>
    <scope>NUCLEOTIDE SEQUENCE [LARGE SCALE GENOMIC DNA]</scope>
    <source>
        <strain evidence="1 2">WCA-389-WT-23D1</strain>
    </source>
</reference>
<comment type="caution">
    <text evidence="1">The sequence shown here is derived from an EMBL/GenBank/DDBJ whole genome shotgun (WGS) entry which is preliminary data.</text>
</comment>
<name>A0A7X2TCG2_9CLOT</name>
<proteinExistence type="predicted"/>
<evidence type="ECO:0000313" key="1">
    <source>
        <dbReference type="EMBL" id="MSS36520.1"/>
    </source>
</evidence>
<dbReference type="RefSeq" id="WP_154471964.1">
    <property type="nucleotide sequence ID" value="NZ_VUMD01000006.1"/>
</dbReference>
<dbReference type="EMBL" id="VUMD01000006">
    <property type="protein sequence ID" value="MSS36520.1"/>
    <property type="molecule type" value="Genomic_DNA"/>
</dbReference>
<dbReference type="AlphaFoldDB" id="A0A7X2TCG2"/>
<organism evidence="1 2">
    <name type="scientific">Clostridium porci</name>
    <dbReference type="NCBI Taxonomy" id="2605778"/>
    <lineage>
        <taxon>Bacteria</taxon>
        <taxon>Bacillati</taxon>
        <taxon>Bacillota</taxon>
        <taxon>Clostridia</taxon>
        <taxon>Eubacteriales</taxon>
        <taxon>Clostridiaceae</taxon>
        <taxon>Clostridium</taxon>
    </lineage>
</organism>
<sequence length="165" mass="18590">MRECKQVIHGDYVATPIKNAFNHKTAYWLSKKNCILAVYMFTVENCSSDDVETMLSENGIQAFVNLLETKLNHNQEVNSETEEQKTPVLDATTSQNQSLEVGDFVQYMNCGRLMLVDINTDVCPVCEEKTLAWADPNNPEISLSGEELAAAGYELLDRPSYENTR</sequence>
<protein>
    <submittedName>
        <fullName evidence="1">Uncharacterized protein</fullName>
    </submittedName>
</protein>
<keyword evidence="2" id="KW-1185">Reference proteome</keyword>
<evidence type="ECO:0000313" key="2">
    <source>
        <dbReference type="Proteomes" id="UP000429958"/>
    </source>
</evidence>
<accession>A0A7X2TCG2</accession>
<gene>
    <name evidence="1" type="ORF">FYJ39_08045</name>
</gene>